<keyword evidence="3" id="KW-1185">Reference proteome</keyword>
<dbReference type="InParanoid" id="A0A067MH41"/>
<dbReference type="HOGENOM" id="CLU_2542275_0_0_1"/>
<accession>A0A067MH41</accession>
<gene>
    <name evidence="2" type="ORF">BOTBODRAFT_32176</name>
</gene>
<proteinExistence type="predicted"/>
<feature type="compositionally biased region" description="Basic residues" evidence="1">
    <location>
        <begin position="17"/>
        <end position="32"/>
    </location>
</feature>
<organism evidence="2 3">
    <name type="scientific">Botryobasidium botryosum (strain FD-172 SS1)</name>
    <dbReference type="NCBI Taxonomy" id="930990"/>
    <lineage>
        <taxon>Eukaryota</taxon>
        <taxon>Fungi</taxon>
        <taxon>Dikarya</taxon>
        <taxon>Basidiomycota</taxon>
        <taxon>Agaricomycotina</taxon>
        <taxon>Agaricomycetes</taxon>
        <taxon>Cantharellales</taxon>
        <taxon>Botryobasidiaceae</taxon>
        <taxon>Botryobasidium</taxon>
    </lineage>
</organism>
<feature type="compositionally biased region" description="Low complexity" evidence="1">
    <location>
        <begin position="71"/>
        <end position="83"/>
    </location>
</feature>
<name>A0A067MH41_BOTB1</name>
<feature type="region of interest" description="Disordered" evidence="1">
    <location>
        <begin position="1"/>
        <end position="83"/>
    </location>
</feature>
<dbReference type="Proteomes" id="UP000027195">
    <property type="component" value="Unassembled WGS sequence"/>
</dbReference>
<protein>
    <submittedName>
        <fullName evidence="2">Uncharacterized protein</fullName>
    </submittedName>
</protein>
<feature type="compositionally biased region" description="Basic and acidic residues" evidence="1">
    <location>
        <begin position="40"/>
        <end position="61"/>
    </location>
</feature>
<dbReference type="AlphaFoldDB" id="A0A067MH41"/>
<dbReference type="EMBL" id="KL198035">
    <property type="protein sequence ID" value="KDQ14819.1"/>
    <property type="molecule type" value="Genomic_DNA"/>
</dbReference>
<reference evidence="3" key="1">
    <citation type="journal article" date="2014" name="Proc. Natl. Acad. Sci. U.S.A.">
        <title>Extensive sampling of basidiomycete genomes demonstrates inadequacy of the white-rot/brown-rot paradigm for wood decay fungi.</title>
        <authorList>
            <person name="Riley R."/>
            <person name="Salamov A.A."/>
            <person name="Brown D.W."/>
            <person name="Nagy L.G."/>
            <person name="Floudas D."/>
            <person name="Held B.W."/>
            <person name="Levasseur A."/>
            <person name="Lombard V."/>
            <person name="Morin E."/>
            <person name="Otillar R."/>
            <person name="Lindquist E.A."/>
            <person name="Sun H."/>
            <person name="LaButti K.M."/>
            <person name="Schmutz J."/>
            <person name="Jabbour D."/>
            <person name="Luo H."/>
            <person name="Baker S.E."/>
            <person name="Pisabarro A.G."/>
            <person name="Walton J.D."/>
            <person name="Blanchette R.A."/>
            <person name="Henrissat B."/>
            <person name="Martin F."/>
            <person name="Cullen D."/>
            <person name="Hibbett D.S."/>
            <person name="Grigoriev I.V."/>
        </authorList>
    </citation>
    <scope>NUCLEOTIDE SEQUENCE [LARGE SCALE GENOMIC DNA]</scope>
    <source>
        <strain evidence="3">FD-172 SS1</strain>
    </source>
</reference>
<evidence type="ECO:0000313" key="3">
    <source>
        <dbReference type="Proteomes" id="UP000027195"/>
    </source>
</evidence>
<evidence type="ECO:0000313" key="2">
    <source>
        <dbReference type="EMBL" id="KDQ14819.1"/>
    </source>
</evidence>
<evidence type="ECO:0000256" key="1">
    <source>
        <dbReference type="SAM" id="MobiDB-lite"/>
    </source>
</evidence>
<sequence length="83" mass="9140">MGASNYICSPCGSKPPSNRKTHHENTTHRPHPPHPFARSLAHDERGHERGLPRTHNERHEALAGQGGKLGKGSWQKGGRLNLP</sequence>